<feature type="compositionally biased region" description="Basic and acidic residues" evidence="1">
    <location>
        <begin position="143"/>
        <end position="163"/>
    </location>
</feature>
<feature type="compositionally biased region" description="Basic and acidic residues" evidence="1">
    <location>
        <begin position="119"/>
        <end position="135"/>
    </location>
</feature>
<dbReference type="RefSeq" id="WP_021630149.1">
    <property type="nucleotide sequence ID" value="NZ_JADNAN010000218.1"/>
</dbReference>
<organism evidence="2 3">
    <name type="scientific">Flavonifractor plautii</name>
    <name type="common">Fusobacterium plautii</name>
    <dbReference type="NCBI Taxonomy" id="292800"/>
    <lineage>
        <taxon>Bacteria</taxon>
        <taxon>Bacillati</taxon>
        <taxon>Bacillota</taxon>
        <taxon>Clostridia</taxon>
        <taxon>Eubacteriales</taxon>
        <taxon>Oscillospiraceae</taxon>
        <taxon>Flavonifractor</taxon>
    </lineage>
</organism>
<evidence type="ECO:0000313" key="2">
    <source>
        <dbReference type="EMBL" id="CUO35137.1"/>
    </source>
</evidence>
<dbReference type="AlphaFoldDB" id="A0A174ECS1"/>
<sequence length="163" mass="18813">MQEEVTRGAVTLIVDGAKLSEQVFEKAVKKFLEEIQKSQKPKIYRGRQSLKQLASQNAGLANIEISDKNIKAFSRVAKKYHVDFALKKDTAAEQPRYLVFFKSRDADAITVAFQEFASRKMSREEKPSIRERLTQAKEQAAQKTEHRTIDRERVKVKDRSVQR</sequence>
<feature type="region of interest" description="Disordered" evidence="1">
    <location>
        <begin position="119"/>
        <end position="163"/>
    </location>
</feature>
<protein>
    <submittedName>
        <fullName evidence="2">Protein of uncharacterized function (DUF3801)</fullName>
    </submittedName>
</protein>
<accession>A0A174ECS1</accession>
<gene>
    <name evidence="2" type="ORF">ERS852411_01391</name>
</gene>
<dbReference type="Pfam" id="PF12687">
    <property type="entry name" value="DUF3801"/>
    <property type="match status" value="1"/>
</dbReference>
<evidence type="ECO:0000313" key="3">
    <source>
        <dbReference type="Proteomes" id="UP000095746"/>
    </source>
</evidence>
<proteinExistence type="predicted"/>
<dbReference type="InterPro" id="IPR024234">
    <property type="entry name" value="DUF3801"/>
</dbReference>
<evidence type="ECO:0000256" key="1">
    <source>
        <dbReference type="SAM" id="MobiDB-lite"/>
    </source>
</evidence>
<dbReference type="Proteomes" id="UP000095746">
    <property type="component" value="Unassembled WGS sequence"/>
</dbReference>
<reference evidence="2 3" key="1">
    <citation type="submission" date="2015-09" db="EMBL/GenBank/DDBJ databases">
        <authorList>
            <consortium name="Pathogen Informatics"/>
        </authorList>
    </citation>
    <scope>NUCLEOTIDE SEQUENCE [LARGE SCALE GENOMIC DNA]</scope>
    <source>
        <strain evidence="2 3">2789STDY5608854</strain>
    </source>
</reference>
<dbReference type="EMBL" id="CYZT01000077">
    <property type="protein sequence ID" value="CUO35137.1"/>
    <property type="molecule type" value="Genomic_DNA"/>
</dbReference>
<name>A0A174ECS1_FLAPL</name>